<keyword evidence="2 4" id="KW-0378">Hydrolase</keyword>
<comment type="caution">
    <text evidence="4">The sequence shown here is derived from an EMBL/GenBank/DDBJ whole genome shotgun (WGS) entry which is preliminary data.</text>
</comment>
<feature type="domain" description="Thioesterase TesA-like" evidence="3">
    <location>
        <begin position="27"/>
        <end position="250"/>
    </location>
</feature>
<dbReference type="GO" id="GO:0016787">
    <property type="term" value="F:hydrolase activity"/>
    <property type="evidence" value="ECO:0007669"/>
    <property type="project" value="UniProtKB-KW"/>
</dbReference>
<dbReference type="InterPro" id="IPR029058">
    <property type="entry name" value="AB_hydrolase_fold"/>
</dbReference>
<evidence type="ECO:0000256" key="2">
    <source>
        <dbReference type="ARBA" id="ARBA00022801"/>
    </source>
</evidence>
<dbReference type="EMBL" id="BSDI01000022">
    <property type="protein sequence ID" value="GLH99262.1"/>
    <property type="molecule type" value="Genomic_DNA"/>
</dbReference>
<dbReference type="SUPFAM" id="SSF53474">
    <property type="entry name" value="alpha/beta-Hydrolases"/>
    <property type="match status" value="1"/>
</dbReference>
<dbReference type="Pfam" id="PF00975">
    <property type="entry name" value="Thioesterase"/>
    <property type="match status" value="1"/>
</dbReference>
<evidence type="ECO:0000259" key="3">
    <source>
        <dbReference type="SMART" id="SM00824"/>
    </source>
</evidence>
<dbReference type="PANTHER" id="PTHR11487:SF0">
    <property type="entry name" value="S-ACYL FATTY ACID SYNTHASE THIOESTERASE, MEDIUM CHAIN"/>
    <property type="match status" value="1"/>
</dbReference>
<evidence type="ECO:0000256" key="1">
    <source>
        <dbReference type="ARBA" id="ARBA00007169"/>
    </source>
</evidence>
<dbReference type="RefSeq" id="WP_281898799.1">
    <property type="nucleotide sequence ID" value="NZ_BSDI01000022.1"/>
</dbReference>
<reference evidence="4" key="1">
    <citation type="submission" date="2022-12" db="EMBL/GenBank/DDBJ databases">
        <title>New Phytohabitans aurantiacus sp. RD004123 nov., an actinomycete isolated from soil.</title>
        <authorList>
            <person name="Triningsih D.W."/>
            <person name="Harunari E."/>
            <person name="Igarashi Y."/>
        </authorList>
    </citation>
    <scope>NUCLEOTIDE SEQUENCE</scope>
    <source>
        <strain evidence="4">RD004123</strain>
    </source>
</reference>
<evidence type="ECO:0000313" key="4">
    <source>
        <dbReference type="EMBL" id="GLH99262.1"/>
    </source>
</evidence>
<gene>
    <name evidence="4" type="primary">rifR</name>
    <name evidence="4" type="ORF">Pa4123_45370</name>
</gene>
<accession>A0ABQ5QYZ2</accession>
<dbReference type="PANTHER" id="PTHR11487">
    <property type="entry name" value="THIOESTERASE"/>
    <property type="match status" value="1"/>
</dbReference>
<protein>
    <submittedName>
        <fullName evidence="4">Oleoyl-ACP hydrolase</fullName>
    </submittedName>
</protein>
<keyword evidence="5" id="KW-1185">Reference proteome</keyword>
<sequence>MTTLNVPVSGRWLARSRTAGDPRLRMICFPHVGGGGAAFHSWLDALPAGVELCAIRLPGRENRLHEPLLDDPDDLFAHLEPVLAPLSDLPFLLVGHCSGSVLAYEYARRLHAAGGPRPAMVVLSSTEAPPHRRVDDPLHLLPRDELLDRVIGYGGMAPEVLDDAGLMAIFERILRADYRAVERLRYSAGPPLDAPITVIGGRHDRFTSRAAMAAWSEETTGEFSLHLLDAGHYLLREAGPRMADVARALLDGRARP</sequence>
<evidence type="ECO:0000313" key="5">
    <source>
        <dbReference type="Proteomes" id="UP001144280"/>
    </source>
</evidence>
<comment type="similarity">
    <text evidence="1">Belongs to the thioesterase family.</text>
</comment>
<proteinExistence type="inferred from homology"/>
<dbReference type="InterPro" id="IPR001031">
    <property type="entry name" value="Thioesterase"/>
</dbReference>
<dbReference type="InterPro" id="IPR020802">
    <property type="entry name" value="TesA-like"/>
</dbReference>
<dbReference type="Proteomes" id="UP001144280">
    <property type="component" value="Unassembled WGS sequence"/>
</dbReference>
<organism evidence="4 5">
    <name type="scientific">Phytohabitans aurantiacus</name>
    <dbReference type="NCBI Taxonomy" id="3016789"/>
    <lineage>
        <taxon>Bacteria</taxon>
        <taxon>Bacillati</taxon>
        <taxon>Actinomycetota</taxon>
        <taxon>Actinomycetes</taxon>
        <taxon>Micromonosporales</taxon>
        <taxon>Micromonosporaceae</taxon>
    </lineage>
</organism>
<dbReference type="SMART" id="SM00824">
    <property type="entry name" value="PKS_TE"/>
    <property type="match status" value="1"/>
</dbReference>
<name>A0ABQ5QYZ2_9ACTN</name>
<dbReference type="Gene3D" id="3.40.50.1820">
    <property type="entry name" value="alpha/beta hydrolase"/>
    <property type="match status" value="1"/>
</dbReference>
<dbReference type="InterPro" id="IPR012223">
    <property type="entry name" value="TEII"/>
</dbReference>